<evidence type="ECO:0000313" key="2">
    <source>
        <dbReference type="EMBL" id="SHH02211.1"/>
    </source>
</evidence>
<evidence type="ECO:0000256" key="1">
    <source>
        <dbReference type="SAM" id="SignalP"/>
    </source>
</evidence>
<dbReference type="Proteomes" id="UP000184074">
    <property type="component" value="Unassembled WGS sequence"/>
</dbReference>
<keyword evidence="3" id="KW-1185">Reference proteome</keyword>
<dbReference type="EMBL" id="FQXB01000002">
    <property type="protein sequence ID" value="SHH02211.1"/>
    <property type="molecule type" value="Genomic_DNA"/>
</dbReference>
<dbReference type="STRING" id="1508389.SAMN05444003_1693"/>
<protein>
    <submittedName>
        <fullName evidence="2">Uncharacterized protein</fullName>
    </submittedName>
</protein>
<feature type="signal peptide" evidence="1">
    <location>
        <begin position="1"/>
        <end position="20"/>
    </location>
</feature>
<dbReference type="Gene3D" id="3.30.1460.10">
    <property type="match status" value="1"/>
</dbReference>
<evidence type="ECO:0000313" key="3">
    <source>
        <dbReference type="Proteomes" id="UP000184074"/>
    </source>
</evidence>
<dbReference type="AlphaFoldDB" id="A0A1M5PKD5"/>
<gene>
    <name evidence="2" type="ORF">SAMN05444003_1693</name>
</gene>
<keyword evidence="1" id="KW-0732">Signal</keyword>
<name>A0A1M5PKD5_9RHOB</name>
<dbReference type="SUPFAM" id="SSF69635">
    <property type="entry name" value="Type III secretory system chaperone-like"/>
    <property type="match status" value="1"/>
</dbReference>
<reference evidence="2 3" key="1">
    <citation type="submission" date="2016-11" db="EMBL/GenBank/DDBJ databases">
        <authorList>
            <person name="Jaros S."/>
            <person name="Januszkiewicz K."/>
            <person name="Wedrychowicz H."/>
        </authorList>
    </citation>
    <scope>NUCLEOTIDE SEQUENCE [LARGE SCALE GENOMIC DNA]</scope>
    <source>
        <strain evidence="2 3">DSM 28715</strain>
    </source>
</reference>
<dbReference type="RefSeq" id="WP_242649029.1">
    <property type="nucleotide sequence ID" value="NZ_FQXB01000002.1"/>
</dbReference>
<accession>A0A1M5PKD5</accession>
<sequence>MFRFLIICLMSLPIALSAQEREPLMTPDRMFQIALALDPDARPLPNGIEMTIEDVPVLIVADIVANRMRAMVPIRLAEGMTPEELERVLQANFDTALDSRYALANGRLWAVYIHPFAQLERDQFISGIAQTVNIANSYGTLFSGGAAQFGAGDLNLARAIVSICSAIFCKSC</sequence>
<organism evidence="2 3">
    <name type="scientific">Cognatiyoonia sediminum</name>
    <dbReference type="NCBI Taxonomy" id="1508389"/>
    <lineage>
        <taxon>Bacteria</taxon>
        <taxon>Pseudomonadati</taxon>
        <taxon>Pseudomonadota</taxon>
        <taxon>Alphaproteobacteria</taxon>
        <taxon>Rhodobacterales</taxon>
        <taxon>Paracoccaceae</taxon>
        <taxon>Cognatiyoonia</taxon>
    </lineage>
</organism>
<feature type="chain" id="PRO_5011979681" evidence="1">
    <location>
        <begin position="21"/>
        <end position="172"/>
    </location>
</feature>
<proteinExistence type="predicted"/>